<name>A0A8H4W226_9HELO</name>
<organism evidence="3 4">
    <name type="scientific">Cudoniella acicularis</name>
    <dbReference type="NCBI Taxonomy" id="354080"/>
    <lineage>
        <taxon>Eukaryota</taxon>
        <taxon>Fungi</taxon>
        <taxon>Dikarya</taxon>
        <taxon>Ascomycota</taxon>
        <taxon>Pezizomycotina</taxon>
        <taxon>Leotiomycetes</taxon>
        <taxon>Helotiales</taxon>
        <taxon>Tricladiaceae</taxon>
        <taxon>Cudoniella</taxon>
    </lineage>
</organism>
<sequence>MILAPREVFPRATCYRYQYGYSYAYNCNSAWYRWGRWLLAGILILIGIFLVLFILRRRRRNRNQYATTSTPMTTQPVSAYDAGYNNGEYNANGGGYYNQNQQYEPPTGAPPTHGENTGYYGQQAGVTQPANTYQQGK</sequence>
<comment type="caution">
    <text evidence="3">The sequence shown here is derived from an EMBL/GenBank/DDBJ whole genome shotgun (WGS) entry which is preliminary data.</text>
</comment>
<feature type="compositionally biased region" description="Polar residues" evidence="1">
    <location>
        <begin position="124"/>
        <end position="137"/>
    </location>
</feature>
<feature type="region of interest" description="Disordered" evidence="1">
    <location>
        <begin position="91"/>
        <end position="137"/>
    </location>
</feature>
<keyword evidence="2" id="KW-0812">Transmembrane</keyword>
<feature type="transmembrane region" description="Helical" evidence="2">
    <location>
        <begin position="34"/>
        <end position="55"/>
    </location>
</feature>
<feature type="compositionally biased region" description="Low complexity" evidence="1">
    <location>
        <begin position="91"/>
        <end position="104"/>
    </location>
</feature>
<dbReference type="PANTHER" id="PTHR28187:SF1">
    <property type="entry name" value="PROTEIN RCR1-RELATED"/>
    <property type="match status" value="1"/>
</dbReference>
<evidence type="ECO:0000256" key="1">
    <source>
        <dbReference type="SAM" id="MobiDB-lite"/>
    </source>
</evidence>
<keyword evidence="4" id="KW-1185">Reference proteome</keyword>
<accession>A0A8H4W226</accession>
<gene>
    <name evidence="3" type="ORF">G7Y89_g9969</name>
</gene>
<evidence type="ECO:0000313" key="4">
    <source>
        <dbReference type="Proteomes" id="UP000566819"/>
    </source>
</evidence>
<reference evidence="3 4" key="1">
    <citation type="submission" date="2020-03" db="EMBL/GenBank/DDBJ databases">
        <title>Draft Genome Sequence of Cudoniella acicularis.</title>
        <authorList>
            <person name="Buettner E."/>
            <person name="Kellner H."/>
        </authorList>
    </citation>
    <scope>NUCLEOTIDE SEQUENCE [LARGE SCALE GENOMIC DNA]</scope>
    <source>
        <strain evidence="3 4">DSM 108380</strain>
    </source>
</reference>
<protein>
    <submittedName>
        <fullName evidence="3">Uncharacterized protein</fullName>
    </submittedName>
</protein>
<keyword evidence="2" id="KW-1133">Transmembrane helix</keyword>
<dbReference type="InterPro" id="IPR020999">
    <property type="entry name" value="Chitin_synth_reg_RCR"/>
</dbReference>
<dbReference type="PANTHER" id="PTHR28187">
    <property type="entry name" value="PROTEIN RCR1-RELATED"/>
    <property type="match status" value="1"/>
</dbReference>
<dbReference type="AlphaFoldDB" id="A0A8H4W226"/>
<dbReference type="EMBL" id="JAAMPI010000848">
    <property type="protein sequence ID" value="KAF4628184.1"/>
    <property type="molecule type" value="Genomic_DNA"/>
</dbReference>
<dbReference type="Proteomes" id="UP000566819">
    <property type="component" value="Unassembled WGS sequence"/>
</dbReference>
<dbReference type="GO" id="GO:0016192">
    <property type="term" value="P:vesicle-mediated transport"/>
    <property type="evidence" value="ECO:0007669"/>
    <property type="project" value="TreeGrafter"/>
</dbReference>
<evidence type="ECO:0000256" key="2">
    <source>
        <dbReference type="SAM" id="Phobius"/>
    </source>
</evidence>
<evidence type="ECO:0000313" key="3">
    <source>
        <dbReference type="EMBL" id="KAF4628184.1"/>
    </source>
</evidence>
<keyword evidence="2" id="KW-0472">Membrane</keyword>
<proteinExistence type="predicted"/>